<reference evidence="2 3" key="1">
    <citation type="submission" date="2024-03" db="EMBL/GenBank/DDBJ databases">
        <title>The Acrasis kona genome and developmental transcriptomes reveal deep origins of eukaryotic multicellular pathways.</title>
        <authorList>
            <person name="Sheikh S."/>
            <person name="Fu C.-J."/>
            <person name="Brown M.W."/>
            <person name="Baldauf S.L."/>
        </authorList>
    </citation>
    <scope>NUCLEOTIDE SEQUENCE [LARGE SCALE GENOMIC DNA]</scope>
    <source>
        <strain evidence="2 3">ATCC MYA-3509</strain>
    </source>
</reference>
<evidence type="ECO:0000313" key="2">
    <source>
        <dbReference type="EMBL" id="KAL0483773.1"/>
    </source>
</evidence>
<organism evidence="2 3">
    <name type="scientific">Acrasis kona</name>
    <dbReference type="NCBI Taxonomy" id="1008807"/>
    <lineage>
        <taxon>Eukaryota</taxon>
        <taxon>Discoba</taxon>
        <taxon>Heterolobosea</taxon>
        <taxon>Tetramitia</taxon>
        <taxon>Eutetramitia</taxon>
        <taxon>Acrasidae</taxon>
        <taxon>Acrasis</taxon>
    </lineage>
</organism>
<dbReference type="EMBL" id="JAOPGA020000991">
    <property type="protein sequence ID" value="KAL0483773.1"/>
    <property type="molecule type" value="Genomic_DNA"/>
</dbReference>
<feature type="transmembrane region" description="Helical" evidence="1">
    <location>
        <begin position="112"/>
        <end position="132"/>
    </location>
</feature>
<accession>A0AAW2Z455</accession>
<feature type="transmembrane region" description="Helical" evidence="1">
    <location>
        <begin position="82"/>
        <end position="100"/>
    </location>
</feature>
<protein>
    <submittedName>
        <fullName evidence="2">Uncharacterized protein</fullName>
    </submittedName>
</protein>
<proteinExistence type="predicted"/>
<keyword evidence="1" id="KW-1133">Transmembrane helix</keyword>
<sequence>MGILRNLFIAEGLLMNVGTGAFAILATKMFVEQLSPDQIVNQVNKNGELIHIMTGMFGLCMIILGILEAIIFSLATPRIQKIAAAFLFFGDFMHGAWIYNTYSPYPGNMKQVLSNVIPMASVMILRVSFLLSSQSDVKIKNK</sequence>
<keyword evidence="3" id="KW-1185">Reference proteome</keyword>
<evidence type="ECO:0000313" key="3">
    <source>
        <dbReference type="Proteomes" id="UP001431209"/>
    </source>
</evidence>
<gene>
    <name evidence="2" type="ORF">AKO1_013951</name>
</gene>
<dbReference type="AlphaFoldDB" id="A0AAW2Z455"/>
<keyword evidence="1" id="KW-0472">Membrane</keyword>
<comment type="caution">
    <text evidence="2">The sequence shown here is derived from an EMBL/GenBank/DDBJ whole genome shotgun (WGS) entry which is preliminary data.</text>
</comment>
<evidence type="ECO:0000256" key="1">
    <source>
        <dbReference type="SAM" id="Phobius"/>
    </source>
</evidence>
<dbReference type="Proteomes" id="UP001431209">
    <property type="component" value="Unassembled WGS sequence"/>
</dbReference>
<keyword evidence="1" id="KW-0812">Transmembrane</keyword>
<feature type="transmembrane region" description="Helical" evidence="1">
    <location>
        <begin position="50"/>
        <end position="75"/>
    </location>
</feature>
<name>A0AAW2Z455_9EUKA</name>
<feature type="transmembrane region" description="Helical" evidence="1">
    <location>
        <begin position="7"/>
        <end position="30"/>
    </location>
</feature>